<protein>
    <submittedName>
        <fullName evidence="1">Uncharacterized protein</fullName>
    </submittedName>
</protein>
<name>A0AAV3X994_9CYAN</name>
<evidence type="ECO:0000313" key="1">
    <source>
        <dbReference type="EMBL" id="GET36862.1"/>
    </source>
</evidence>
<accession>A0AAV3X994</accession>
<gene>
    <name evidence="1" type="ORF">MiSe_16140</name>
</gene>
<sequence>MKLAFLWRNLGNSVVYYPQLAKVTGGVTAAVFFCQLVQWQAQLNNTDEWVRMSFDEIERETGLSRVEQQYARSQLLKRSLIQERACDNSNVVEFWPNIDAFETILEAFCDEDYKNHYQVSNGKNDRASLEVETVKTDKFFPVQRQPISVKVNPNYQFSGPWNSQEQFEQFQRALLEYFKEKGYDNPGGCVFKIIDGMTKGLVSPFWDEFISVIPLGSSQKVKREWEIEPGIPYPVFEEERIQYYVHKGEPLEVAVAKARSDLRDPVLGKNLWEGFLRKCDRIADEAIKAKKLGVTTPYLPPSFTNKPEITKESVMNKLAAVAPDFSLESSSTASLPDSRLELTEVEDKSPASTCDIPSLAALQSAYKTPMGRTLVERQIAEHPEWGYGIVDGEVVDLMPF</sequence>
<organism evidence="1 2">
    <name type="scientific">Microseira wollei NIES-4236</name>
    <dbReference type="NCBI Taxonomy" id="2530354"/>
    <lineage>
        <taxon>Bacteria</taxon>
        <taxon>Bacillati</taxon>
        <taxon>Cyanobacteriota</taxon>
        <taxon>Cyanophyceae</taxon>
        <taxon>Oscillatoriophycideae</taxon>
        <taxon>Aerosakkonematales</taxon>
        <taxon>Aerosakkonemataceae</taxon>
        <taxon>Microseira</taxon>
    </lineage>
</organism>
<evidence type="ECO:0000313" key="2">
    <source>
        <dbReference type="Proteomes" id="UP001050975"/>
    </source>
</evidence>
<proteinExistence type="predicted"/>
<keyword evidence="2" id="KW-1185">Reference proteome</keyword>
<dbReference type="EMBL" id="BLAY01000019">
    <property type="protein sequence ID" value="GET36862.1"/>
    <property type="molecule type" value="Genomic_DNA"/>
</dbReference>
<reference evidence="1" key="1">
    <citation type="submission" date="2019-10" db="EMBL/GenBank/DDBJ databases">
        <title>Draft genome sequece of Microseira wollei NIES-4236.</title>
        <authorList>
            <person name="Yamaguchi H."/>
            <person name="Suzuki S."/>
            <person name="Kawachi M."/>
        </authorList>
    </citation>
    <scope>NUCLEOTIDE SEQUENCE</scope>
    <source>
        <strain evidence="1">NIES-4236</strain>
    </source>
</reference>
<dbReference type="RefSeq" id="WP_226577312.1">
    <property type="nucleotide sequence ID" value="NZ_BLAY01000019.1"/>
</dbReference>
<comment type="caution">
    <text evidence="1">The sequence shown here is derived from an EMBL/GenBank/DDBJ whole genome shotgun (WGS) entry which is preliminary data.</text>
</comment>
<dbReference type="Proteomes" id="UP001050975">
    <property type="component" value="Unassembled WGS sequence"/>
</dbReference>
<dbReference type="AlphaFoldDB" id="A0AAV3X994"/>